<feature type="domain" description="DUF547" evidence="1">
    <location>
        <begin position="20"/>
        <end position="135"/>
    </location>
</feature>
<dbReference type="PANTHER" id="PTHR23054">
    <property type="entry name" value="TERNARY COMPLEX FACTOR MIP1, LEUCINE-ZIPPER-RELATED"/>
    <property type="match status" value="1"/>
</dbReference>
<evidence type="ECO:0000313" key="2">
    <source>
        <dbReference type="EMBL" id="KAG5412417.1"/>
    </source>
</evidence>
<accession>A0ABQ7NNG7</accession>
<reference evidence="2 3" key="1">
    <citation type="submission" date="2021-03" db="EMBL/GenBank/DDBJ databases">
        <authorList>
            <person name="King G.J."/>
            <person name="Bancroft I."/>
            <person name="Baten A."/>
            <person name="Bloomfield J."/>
            <person name="Borpatragohain P."/>
            <person name="He Z."/>
            <person name="Irish N."/>
            <person name="Irwin J."/>
            <person name="Liu K."/>
            <person name="Mauleon R.P."/>
            <person name="Moore J."/>
            <person name="Morris R."/>
            <person name="Ostergaard L."/>
            <person name="Wang B."/>
            <person name="Wells R."/>
        </authorList>
    </citation>
    <scope>NUCLEOTIDE SEQUENCE [LARGE SCALE GENOMIC DNA]</scope>
    <source>
        <strain evidence="2">R-o-18</strain>
        <tissue evidence="2">Leaf</tissue>
    </source>
</reference>
<sequence>MMNDEGRRTLISRLEEVDPSKLKHEEKLAFWINVHNALGDACKLSFFEPINLGRHITLVGHTISAEPTQSSILGCKMSHPGQKFKAGGDERLAAYAINHLLHFSLTSGTHSDPPVRVYTPKRIKQELETSKEEYIRMNLTEAYRNLQYNVLRDVVVNHARPLIGTLPALHSDILFLEKLPNEIYSY</sequence>
<protein>
    <recommendedName>
        <fullName evidence="1">DUF547 domain-containing protein</fullName>
    </recommendedName>
</protein>
<dbReference type="PANTHER" id="PTHR23054:SF86">
    <property type="entry name" value="DUF547 DOMAIN-CONTAINING PROTEIN"/>
    <property type="match status" value="1"/>
</dbReference>
<dbReference type="EMBL" id="JADBGQ010000002">
    <property type="protein sequence ID" value="KAG5412417.1"/>
    <property type="molecule type" value="Genomic_DNA"/>
</dbReference>
<evidence type="ECO:0000313" key="3">
    <source>
        <dbReference type="Proteomes" id="UP000823674"/>
    </source>
</evidence>
<comment type="caution">
    <text evidence="2">The sequence shown here is derived from an EMBL/GenBank/DDBJ whole genome shotgun (WGS) entry which is preliminary data.</text>
</comment>
<gene>
    <name evidence="2" type="primary">A02g513140.1_BraROA</name>
    <name evidence="2" type="ORF">IGI04_008736</name>
</gene>
<keyword evidence="3" id="KW-1185">Reference proteome</keyword>
<organism evidence="2 3">
    <name type="scientific">Brassica rapa subsp. trilocularis</name>
    <dbReference type="NCBI Taxonomy" id="1813537"/>
    <lineage>
        <taxon>Eukaryota</taxon>
        <taxon>Viridiplantae</taxon>
        <taxon>Streptophyta</taxon>
        <taxon>Embryophyta</taxon>
        <taxon>Tracheophyta</taxon>
        <taxon>Spermatophyta</taxon>
        <taxon>Magnoliopsida</taxon>
        <taxon>eudicotyledons</taxon>
        <taxon>Gunneridae</taxon>
        <taxon>Pentapetalae</taxon>
        <taxon>rosids</taxon>
        <taxon>malvids</taxon>
        <taxon>Brassicales</taxon>
        <taxon>Brassicaceae</taxon>
        <taxon>Brassiceae</taxon>
        <taxon>Brassica</taxon>
    </lineage>
</organism>
<proteinExistence type="predicted"/>
<dbReference type="Proteomes" id="UP000823674">
    <property type="component" value="Chromosome A02"/>
</dbReference>
<evidence type="ECO:0000259" key="1">
    <source>
        <dbReference type="Pfam" id="PF04784"/>
    </source>
</evidence>
<dbReference type="InterPro" id="IPR006869">
    <property type="entry name" value="DUF547"/>
</dbReference>
<dbReference type="Pfam" id="PF04784">
    <property type="entry name" value="DUF547"/>
    <property type="match status" value="1"/>
</dbReference>
<name>A0ABQ7NNG7_BRACM</name>